<evidence type="ECO:0000256" key="12">
    <source>
        <dbReference type="ARBA" id="ARBA00060970"/>
    </source>
</evidence>
<dbReference type="InterPro" id="IPR005815">
    <property type="entry name" value="BioA"/>
</dbReference>
<dbReference type="eggNOG" id="COG0161">
    <property type="taxonomic scope" value="Bacteria"/>
</dbReference>
<dbReference type="AlphaFoldDB" id="E6W0I9"/>
<evidence type="ECO:0000256" key="9">
    <source>
        <dbReference type="ARBA" id="ARBA00022756"/>
    </source>
</evidence>
<dbReference type="CDD" id="cd00610">
    <property type="entry name" value="OAT_like"/>
    <property type="match status" value="1"/>
</dbReference>
<dbReference type="InterPro" id="IPR015422">
    <property type="entry name" value="PyrdxlP-dep_Trfase_small"/>
</dbReference>
<dbReference type="GO" id="GO:0004015">
    <property type="term" value="F:adenosylmethionine-8-amino-7-oxononanoate transaminase activity"/>
    <property type="evidence" value="ECO:0007669"/>
    <property type="project" value="UniProtKB-UniRule"/>
</dbReference>
<feature type="binding site" evidence="13">
    <location>
        <position position="420"/>
    </location>
    <ligand>
        <name>substrate</name>
    </ligand>
</feature>
<evidence type="ECO:0000256" key="4">
    <source>
        <dbReference type="ARBA" id="ARBA00011738"/>
    </source>
</evidence>
<comment type="pathway">
    <text evidence="3 13">Cofactor biosynthesis; biotin biosynthesis; 7,8-diaminononanoate from 8-amino-7-oxononanoate (SAM route): step 1/1.</text>
</comment>
<dbReference type="KEGG" id="din:Selin_0490"/>
<feature type="binding site" evidence="13">
    <location>
        <position position="290"/>
    </location>
    <ligand>
        <name>substrate</name>
    </ligand>
</feature>
<comment type="caution">
    <text evidence="13">Lacks conserved residue(s) required for the propagation of feature annotation.</text>
</comment>
<dbReference type="EC" id="2.6.1.62" evidence="13"/>
<evidence type="ECO:0000256" key="2">
    <source>
        <dbReference type="ARBA" id="ARBA00004496"/>
    </source>
</evidence>
<feature type="binding site" evidence="13">
    <location>
        <position position="325"/>
    </location>
    <ligand>
        <name>substrate</name>
    </ligand>
</feature>
<evidence type="ECO:0000256" key="11">
    <source>
        <dbReference type="ARBA" id="ARBA00048449"/>
    </source>
</evidence>
<dbReference type="InParanoid" id="E6W0I9"/>
<comment type="subcellular location">
    <subcellularLocation>
        <location evidence="2 13">Cytoplasm</location>
    </subcellularLocation>
</comment>
<comment type="catalytic activity">
    <reaction evidence="11 13">
        <text>(8S)-8-amino-7-oxononanoate + S-adenosyl-L-methionine = S-adenosyl-4-methylsulfanyl-2-oxobutanoate + (7R,8S)-7,8-diammoniononanoate</text>
        <dbReference type="Rhea" id="RHEA:16861"/>
        <dbReference type="ChEBI" id="CHEBI:16490"/>
        <dbReference type="ChEBI" id="CHEBI:59789"/>
        <dbReference type="ChEBI" id="CHEBI:149468"/>
        <dbReference type="ChEBI" id="CHEBI:149469"/>
        <dbReference type="EC" id="2.6.1.62"/>
    </reaction>
</comment>
<feature type="binding site" evidence="13">
    <location>
        <position position="155"/>
    </location>
    <ligand>
        <name>substrate</name>
    </ligand>
</feature>
<evidence type="ECO:0000256" key="10">
    <source>
        <dbReference type="ARBA" id="ARBA00022898"/>
    </source>
</evidence>
<comment type="function">
    <text evidence="13">Catalyzes the transfer of the alpha-amino group from S-adenosyl-L-methionine (SAM) to 7-keto-8-aminopelargonic acid (KAPA) to form 7,8-diaminopelargonic acid (DAPA). It is the only aminotransferase known to utilize SAM as an amino donor.</text>
</comment>
<dbReference type="OrthoDB" id="9801834at2"/>
<evidence type="ECO:0000256" key="5">
    <source>
        <dbReference type="ARBA" id="ARBA00022490"/>
    </source>
</evidence>
<dbReference type="GO" id="GO:0009102">
    <property type="term" value="P:biotin biosynthetic process"/>
    <property type="evidence" value="ECO:0007669"/>
    <property type="project" value="UniProtKB-UniRule"/>
</dbReference>
<reference evidence="14 15" key="1">
    <citation type="submission" date="2010-12" db="EMBL/GenBank/DDBJ databases">
        <title>Complete sequence of Desulfurispirillum indicum S5.</title>
        <authorList>
            <consortium name="US DOE Joint Genome Institute"/>
            <person name="Lucas S."/>
            <person name="Copeland A."/>
            <person name="Lapidus A."/>
            <person name="Cheng J.-F."/>
            <person name="Goodwin L."/>
            <person name="Pitluck S."/>
            <person name="Chertkov O."/>
            <person name="Held B."/>
            <person name="Detter J.C."/>
            <person name="Han C."/>
            <person name="Tapia R."/>
            <person name="Land M."/>
            <person name="Hauser L."/>
            <person name="Kyrpides N."/>
            <person name="Ivanova N."/>
            <person name="Mikhailova N."/>
            <person name="Haggblom M."/>
            <person name="Rauschenbach I."/>
            <person name="Bini E."/>
            <person name="Woyke T."/>
        </authorList>
    </citation>
    <scope>NUCLEOTIDE SEQUENCE [LARGE SCALE GENOMIC DNA]</scope>
    <source>
        <strain evidence="15">ATCC BAA-1389 / DSM 22839 / S5</strain>
    </source>
</reference>
<dbReference type="InterPro" id="IPR015421">
    <property type="entry name" value="PyrdxlP-dep_Trfase_major"/>
</dbReference>
<evidence type="ECO:0000313" key="14">
    <source>
        <dbReference type="EMBL" id="ADU65241.1"/>
    </source>
</evidence>
<dbReference type="HAMAP" id="MF_00834">
    <property type="entry name" value="BioA"/>
    <property type="match status" value="1"/>
</dbReference>
<comment type="cofactor">
    <cofactor evidence="1 13">
        <name>pyridoxal 5'-phosphate</name>
        <dbReference type="ChEBI" id="CHEBI:597326"/>
    </cofactor>
</comment>
<keyword evidence="9 13" id="KW-0093">Biotin biosynthesis</keyword>
<keyword evidence="15" id="KW-1185">Reference proteome</keyword>
<feature type="binding site" evidence="13">
    <location>
        <position position="261"/>
    </location>
    <ligand>
        <name>pyridoxal 5'-phosphate</name>
        <dbReference type="ChEBI" id="CHEBI:597326"/>
    </ligand>
</feature>
<keyword evidence="5 13" id="KW-0963">Cytoplasm</keyword>
<evidence type="ECO:0000256" key="13">
    <source>
        <dbReference type="HAMAP-Rule" id="MF_00834"/>
    </source>
</evidence>
<organism evidence="14 15">
    <name type="scientific">Desulfurispirillum indicum (strain ATCC BAA-1389 / DSM 22839 / S5)</name>
    <dbReference type="NCBI Taxonomy" id="653733"/>
    <lineage>
        <taxon>Bacteria</taxon>
        <taxon>Pseudomonadati</taxon>
        <taxon>Chrysiogenota</taxon>
        <taxon>Chrysiogenia</taxon>
        <taxon>Chrysiogenales</taxon>
        <taxon>Chrysiogenaceae</taxon>
        <taxon>Desulfurispirillum</taxon>
    </lineage>
</organism>
<dbReference type="PIRSF" id="PIRSF000521">
    <property type="entry name" value="Transaminase_4ab_Lys_Orn"/>
    <property type="match status" value="1"/>
</dbReference>
<dbReference type="FunFam" id="3.40.640.10:FF:000078">
    <property type="entry name" value="Adenosylmethionine-8-amino-7-oxononanoate aminotransferase"/>
    <property type="match status" value="1"/>
</dbReference>
<keyword evidence="10 13" id="KW-0663">Pyridoxal phosphate</keyword>
<accession>E6W0I9</accession>
<feature type="binding site" evidence="13">
    <location>
        <begin position="326"/>
        <end position="327"/>
    </location>
    <ligand>
        <name>pyridoxal 5'-phosphate</name>
        <dbReference type="ChEBI" id="CHEBI:597326"/>
    </ligand>
</feature>
<evidence type="ECO:0000313" key="15">
    <source>
        <dbReference type="Proteomes" id="UP000002572"/>
    </source>
</evidence>
<keyword evidence="7 13" id="KW-0808">Transferase</keyword>
<dbReference type="InterPro" id="IPR015424">
    <property type="entry name" value="PyrdxlP-dep_Trfase"/>
</dbReference>
<dbReference type="GO" id="GO:0030170">
    <property type="term" value="F:pyridoxal phosphate binding"/>
    <property type="evidence" value="ECO:0007669"/>
    <property type="project" value="UniProtKB-UniRule"/>
</dbReference>
<dbReference type="Gene3D" id="3.40.640.10">
    <property type="entry name" value="Type I PLP-dependent aspartate aminotransferase-like (Major domain)"/>
    <property type="match status" value="1"/>
</dbReference>
<evidence type="ECO:0000256" key="8">
    <source>
        <dbReference type="ARBA" id="ARBA00022691"/>
    </source>
</evidence>
<dbReference type="STRING" id="653733.Selin_0490"/>
<protein>
    <recommendedName>
        <fullName evidence="13">Adenosylmethionine-8-amino-7-oxononanoate aminotransferase</fullName>
        <ecNumber evidence="13">2.6.1.62</ecNumber>
    </recommendedName>
    <alternativeName>
        <fullName evidence="13">7,8-diamino-pelargonic acid aminotransferase</fullName>
        <shortName evidence="13">DAPA AT</shortName>
        <shortName evidence="13">DAPA aminotransferase</shortName>
    </alternativeName>
    <alternativeName>
        <fullName evidence="13">7,8-diaminononanoate synthase</fullName>
        <shortName evidence="13">DANS</shortName>
    </alternativeName>
    <alternativeName>
        <fullName evidence="13">Diaminopelargonic acid synthase</fullName>
    </alternativeName>
</protein>
<name>E6W0I9_DESIS</name>
<dbReference type="FunCoup" id="E6W0I9">
    <property type="interactions" value="202"/>
</dbReference>
<evidence type="ECO:0000256" key="7">
    <source>
        <dbReference type="ARBA" id="ARBA00022679"/>
    </source>
</evidence>
<dbReference type="UniPathway" id="UPA00078">
    <property type="reaction ID" value="UER00160"/>
</dbReference>
<feature type="modified residue" description="N6-(pyridoxal phosphate)lysine" evidence="13">
    <location>
        <position position="290"/>
    </location>
</feature>
<keyword evidence="6 13" id="KW-0032">Aminotransferase</keyword>
<sequence length="456" mass="50172">MSHSITNFAHEELQHVSRQHLWYPFTQMQELEREPMVVIESAQGCWLQDTSGKRYLDAVGSIWTNVHGHCHPHIDEALRRQLDRVAHSTLLGLSNVPAIECARKLMEILPSGLERIFYSDNGSTAMEVALKMAFQYHQQTGQPQRTRFLALSGAYHGDTIGSVSLGGIDLFHALYRPLLFEVEHVPAPNCYRCPCQASFPGCRLACLDVLERALEQDGQTIAALVLEPLVQGAAGMLVHPPGYLKGAHELCQRHGVLLIADEVAVGFGKTGRMFACEHEGIVPDIMAIAKGITGGYLPLAATVTTDRVYQAFLGEFAELRTFFHGHTFTGNPLACAAAIATMEVFEQERTLEQLPAKIARLAAGLTPLKAHSQVGDVRQRGTMAGIELVRDKASKEPYDYRLRMGQRVTLEARRRGVFTRPLGNVVVLMPPLSITTEEIDLLCQVIGESIAAATSS</sequence>
<dbReference type="HOGENOM" id="CLU_016922_4_3_0"/>
<dbReference type="Proteomes" id="UP000002572">
    <property type="component" value="Chromosome"/>
</dbReference>
<dbReference type="InterPro" id="IPR005814">
    <property type="entry name" value="Aminotrans_3"/>
</dbReference>
<comment type="subunit">
    <text evidence="4 13">Homodimer.</text>
</comment>
<evidence type="ECO:0000256" key="6">
    <source>
        <dbReference type="ARBA" id="ARBA00022576"/>
    </source>
</evidence>
<dbReference type="NCBIfam" id="TIGR00508">
    <property type="entry name" value="bioA"/>
    <property type="match status" value="1"/>
</dbReference>
<dbReference type="EMBL" id="CP002432">
    <property type="protein sequence ID" value="ADU65241.1"/>
    <property type="molecule type" value="Genomic_DNA"/>
</dbReference>
<evidence type="ECO:0000256" key="1">
    <source>
        <dbReference type="ARBA" id="ARBA00001933"/>
    </source>
</evidence>
<dbReference type="Pfam" id="PF00202">
    <property type="entry name" value="Aminotran_3"/>
    <property type="match status" value="1"/>
</dbReference>
<dbReference type="PANTHER" id="PTHR42684">
    <property type="entry name" value="ADENOSYLMETHIONINE-8-AMINO-7-OXONONANOATE AMINOTRANSFERASE"/>
    <property type="match status" value="1"/>
</dbReference>
<dbReference type="GO" id="GO:0005737">
    <property type="term" value="C:cytoplasm"/>
    <property type="evidence" value="ECO:0007669"/>
    <property type="project" value="UniProtKB-SubCell"/>
</dbReference>
<gene>
    <name evidence="13" type="primary">bioA</name>
    <name evidence="14" type="ordered locus">Selin_0490</name>
</gene>
<comment type="similarity">
    <text evidence="12 13">Belongs to the class-III pyridoxal-phosphate-dependent aminotransferase family. BioA subfamily.</text>
</comment>
<dbReference type="Gene3D" id="3.90.1150.10">
    <property type="entry name" value="Aspartate Aminotransferase, domain 1"/>
    <property type="match status" value="1"/>
</dbReference>
<evidence type="ECO:0000256" key="3">
    <source>
        <dbReference type="ARBA" id="ARBA00005063"/>
    </source>
</evidence>
<feature type="binding site" evidence="13">
    <location>
        <begin position="122"/>
        <end position="123"/>
    </location>
    <ligand>
        <name>pyridoxal 5'-phosphate</name>
        <dbReference type="ChEBI" id="CHEBI:597326"/>
    </ligand>
</feature>
<dbReference type="PANTHER" id="PTHR42684:SF17">
    <property type="entry name" value="ADENOSYLMETHIONINE-8-AMINO-7-OXONONANOATE AMINOTRANSFERASE"/>
    <property type="match status" value="1"/>
</dbReference>
<dbReference type="SUPFAM" id="SSF53383">
    <property type="entry name" value="PLP-dependent transferases"/>
    <property type="match status" value="1"/>
</dbReference>
<feature type="site" description="Participates in the substrate recognition with KAPA and in a stacking interaction with the adenine ring of SAM" evidence="13">
    <location>
        <position position="25"/>
    </location>
</feature>
<proteinExistence type="inferred from homology"/>
<keyword evidence="8 13" id="KW-0949">S-adenosyl-L-methionine</keyword>